<name>A0ABW2FZ88_9ACTN</name>
<gene>
    <name evidence="1" type="ORF">ACFQMG_19615</name>
</gene>
<sequence length="104" mass="11011">MGDTGFRVQPEGLGRYASMITEQLEQLQRILSATAAITVSSDAFGHLPNAQNLAQTYQEHASANGQNISDLGQALSGTSEGLTYTARNYTEQEQSIGAVYGGGQ</sequence>
<comment type="caution">
    <text evidence="1">The sequence shown here is derived from an EMBL/GenBank/DDBJ whole genome shotgun (WGS) entry which is preliminary data.</text>
</comment>
<dbReference type="RefSeq" id="WP_380231606.1">
    <property type="nucleotide sequence ID" value="NZ_BAABKV010000001.1"/>
</dbReference>
<organism evidence="1 2">
    <name type="scientific">Kitasatospora paranensis</name>
    <dbReference type="NCBI Taxonomy" id="258053"/>
    <lineage>
        <taxon>Bacteria</taxon>
        <taxon>Bacillati</taxon>
        <taxon>Actinomycetota</taxon>
        <taxon>Actinomycetes</taxon>
        <taxon>Kitasatosporales</taxon>
        <taxon>Streptomycetaceae</taxon>
        <taxon>Kitasatospora</taxon>
    </lineage>
</organism>
<accession>A0ABW2FZ88</accession>
<proteinExistence type="predicted"/>
<evidence type="ECO:0000313" key="2">
    <source>
        <dbReference type="Proteomes" id="UP001596435"/>
    </source>
</evidence>
<evidence type="ECO:0000313" key="1">
    <source>
        <dbReference type="EMBL" id="MFC7181762.1"/>
    </source>
</evidence>
<protein>
    <submittedName>
        <fullName evidence="1">Type VII secretion target</fullName>
    </submittedName>
</protein>
<dbReference type="Pfam" id="PF10824">
    <property type="entry name" value="T7SS_ESX_EspC"/>
    <property type="match status" value="1"/>
</dbReference>
<reference evidence="2" key="1">
    <citation type="journal article" date="2019" name="Int. J. Syst. Evol. Microbiol.">
        <title>The Global Catalogue of Microorganisms (GCM) 10K type strain sequencing project: providing services to taxonomists for standard genome sequencing and annotation.</title>
        <authorList>
            <consortium name="The Broad Institute Genomics Platform"/>
            <consortium name="The Broad Institute Genome Sequencing Center for Infectious Disease"/>
            <person name="Wu L."/>
            <person name="Ma J."/>
        </authorList>
    </citation>
    <scope>NUCLEOTIDE SEQUENCE [LARGE SCALE GENOMIC DNA]</scope>
    <source>
        <strain evidence="2">CGMCC 1.12859</strain>
    </source>
</reference>
<dbReference type="EMBL" id="JBHTAJ010000036">
    <property type="protein sequence ID" value="MFC7181762.1"/>
    <property type="molecule type" value="Genomic_DNA"/>
</dbReference>
<keyword evidence="2" id="KW-1185">Reference proteome</keyword>
<dbReference type="InterPro" id="IPR022536">
    <property type="entry name" value="EspC"/>
</dbReference>
<dbReference type="Proteomes" id="UP001596435">
    <property type="component" value="Unassembled WGS sequence"/>
</dbReference>